<dbReference type="PANTHER" id="PTHR38447">
    <property type="entry name" value="TRANSCRIPTION FACTOR YDEB-RELATED"/>
    <property type="match status" value="1"/>
</dbReference>
<dbReference type="Gene3D" id="2.40.10.170">
    <property type="match status" value="1"/>
</dbReference>
<proteinExistence type="predicted"/>
<protein>
    <submittedName>
        <fullName evidence="2">CarD family transcriptional regulator</fullName>
    </submittedName>
</protein>
<reference evidence="3" key="1">
    <citation type="journal article" date="2019" name="Int. J. Syst. Evol. Microbiol.">
        <title>The Global Catalogue of Microorganisms (GCM) 10K type strain sequencing project: providing services to taxonomists for standard genome sequencing and annotation.</title>
        <authorList>
            <consortium name="The Broad Institute Genomics Platform"/>
            <consortium name="The Broad Institute Genome Sequencing Center for Infectious Disease"/>
            <person name="Wu L."/>
            <person name="Ma J."/>
        </authorList>
    </citation>
    <scope>NUCLEOTIDE SEQUENCE [LARGE SCALE GENOMIC DNA]</scope>
    <source>
        <strain evidence="3">CGMCC 1.5362</strain>
    </source>
</reference>
<evidence type="ECO:0000313" key="3">
    <source>
        <dbReference type="Proteomes" id="UP000662111"/>
    </source>
</evidence>
<dbReference type="InterPro" id="IPR003711">
    <property type="entry name" value="CarD-like/TRCF_RID"/>
</dbReference>
<evidence type="ECO:0000313" key="2">
    <source>
        <dbReference type="EMBL" id="GGK59161.1"/>
    </source>
</evidence>
<dbReference type="InterPro" id="IPR042215">
    <property type="entry name" value="CarD-like_C"/>
</dbReference>
<dbReference type="Pfam" id="PF02559">
    <property type="entry name" value="CarD_TRCF_RID"/>
    <property type="match status" value="1"/>
</dbReference>
<dbReference type="SMART" id="SM01058">
    <property type="entry name" value="CarD_TRCF"/>
    <property type="match status" value="1"/>
</dbReference>
<sequence length="177" mass="19538">MRFTSGQVVVHPHHGPATVTGTFSRTVRGEEMHYLQLVVKHNALELALPTAKAEELGIRPVMGAGKVAEIFDRLTAETGFEESQWSRRIKHNVDRLNSGDVLIQAELVRDLTRRDADKGLSLGERDLLRDARRPVVDELSIVLDLPAEETLRVLEAAVTDGTRPDLTGLDDRLASAS</sequence>
<keyword evidence="3" id="KW-1185">Reference proteome</keyword>
<dbReference type="SUPFAM" id="SSF141259">
    <property type="entry name" value="CarD-like"/>
    <property type="match status" value="1"/>
</dbReference>
<dbReference type="InterPro" id="IPR036101">
    <property type="entry name" value="CarD-like/TRCF_RID_sf"/>
</dbReference>
<dbReference type="RefSeq" id="WP_022922788.1">
    <property type="nucleotide sequence ID" value="NZ_BMLB01000001.1"/>
</dbReference>
<comment type="caution">
    <text evidence="2">The sequence shown here is derived from an EMBL/GenBank/DDBJ whole genome shotgun (WGS) entry which is preliminary data.</text>
</comment>
<dbReference type="Gene3D" id="1.20.58.1290">
    <property type="entry name" value="CarD-like, C-terminal domain"/>
    <property type="match status" value="1"/>
</dbReference>
<organism evidence="2 3">
    <name type="scientific">Ornithinimicrobium pekingense</name>
    <dbReference type="NCBI Taxonomy" id="384677"/>
    <lineage>
        <taxon>Bacteria</taxon>
        <taxon>Bacillati</taxon>
        <taxon>Actinomycetota</taxon>
        <taxon>Actinomycetes</taxon>
        <taxon>Micrococcales</taxon>
        <taxon>Ornithinimicrobiaceae</taxon>
        <taxon>Ornithinimicrobium</taxon>
    </lineage>
</organism>
<accession>A0ABQ2F6W7</accession>
<dbReference type="InterPro" id="IPR052531">
    <property type="entry name" value="CarD-like_regulator"/>
</dbReference>
<evidence type="ECO:0000259" key="1">
    <source>
        <dbReference type="SMART" id="SM01058"/>
    </source>
</evidence>
<name>A0ABQ2F6W7_9MICO</name>
<dbReference type="InterPro" id="IPR048792">
    <property type="entry name" value="CarD_C"/>
</dbReference>
<dbReference type="Proteomes" id="UP000662111">
    <property type="component" value="Unassembled WGS sequence"/>
</dbReference>
<gene>
    <name evidence="2" type="ORF">GCM10011509_04380</name>
</gene>
<dbReference type="EMBL" id="BMLB01000001">
    <property type="protein sequence ID" value="GGK59161.1"/>
    <property type="molecule type" value="Genomic_DNA"/>
</dbReference>
<dbReference type="Pfam" id="PF21095">
    <property type="entry name" value="CarD_C"/>
    <property type="match status" value="1"/>
</dbReference>
<dbReference type="PANTHER" id="PTHR38447:SF1">
    <property type="entry name" value="RNA POLYMERASE-BINDING TRANSCRIPTION FACTOR CARD"/>
    <property type="match status" value="1"/>
</dbReference>
<feature type="domain" description="CarD-like/TRCF RNAP-interacting" evidence="1">
    <location>
        <begin position="2"/>
        <end position="112"/>
    </location>
</feature>